<evidence type="ECO:0000313" key="1">
    <source>
        <dbReference type="EMBL" id="RGV35661.1"/>
    </source>
</evidence>
<dbReference type="InterPro" id="IPR016032">
    <property type="entry name" value="Sig_transdc_resp-reg_C-effctor"/>
</dbReference>
<dbReference type="EMBL" id="QRZC01000043">
    <property type="protein sequence ID" value="RGV35661.1"/>
    <property type="molecule type" value="Genomic_DNA"/>
</dbReference>
<dbReference type="Gene3D" id="1.10.10.10">
    <property type="entry name" value="Winged helix-like DNA-binding domain superfamily/Winged helix DNA-binding domain"/>
    <property type="match status" value="1"/>
</dbReference>
<gene>
    <name evidence="1" type="ORF">DWW14_21700</name>
</gene>
<evidence type="ECO:0000313" key="2">
    <source>
        <dbReference type="Proteomes" id="UP000285343"/>
    </source>
</evidence>
<name>A0A412X4Y9_BACUN</name>
<dbReference type="GO" id="GO:0006355">
    <property type="term" value="P:regulation of DNA-templated transcription"/>
    <property type="evidence" value="ECO:0007669"/>
    <property type="project" value="InterPro"/>
</dbReference>
<accession>A0A412X4Y9</accession>
<protein>
    <submittedName>
        <fullName evidence="1">Helix-turn-helix domain-containing protein</fullName>
    </submittedName>
</protein>
<organism evidence="1 2">
    <name type="scientific">Bacteroides uniformis</name>
    <dbReference type="NCBI Taxonomy" id="820"/>
    <lineage>
        <taxon>Bacteria</taxon>
        <taxon>Pseudomonadati</taxon>
        <taxon>Bacteroidota</taxon>
        <taxon>Bacteroidia</taxon>
        <taxon>Bacteroidales</taxon>
        <taxon>Bacteroidaceae</taxon>
        <taxon>Bacteroides</taxon>
    </lineage>
</organism>
<proteinExistence type="predicted"/>
<dbReference type="Proteomes" id="UP000285343">
    <property type="component" value="Unassembled WGS sequence"/>
</dbReference>
<dbReference type="SUPFAM" id="SSF46894">
    <property type="entry name" value="C-terminal effector domain of the bipartite response regulators"/>
    <property type="match status" value="1"/>
</dbReference>
<dbReference type="InterPro" id="IPR036388">
    <property type="entry name" value="WH-like_DNA-bd_sf"/>
</dbReference>
<dbReference type="GO" id="GO:0003677">
    <property type="term" value="F:DNA binding"/>
    <property type="evidence" value="ECO:0007669"/>
    <property type="project" value="InterPro"/>
</dbReference>
<sequence length="161" mass="17521">MGLGILKRFFSNILHVGKNVIAAGGICPAILETGEKIVAGRGTPIGTYPLGNGLYFDSSSRRLFRKEKAEFVTRQSSTLLLAFLEAENGNLSISEICNVLWPDGGGTSGRVYTAVRRLRVFLEEMCAGAVILNGDCHYQLKIPVSSEENEGMQNLIRSDII</sequence>
<reference evidence="1 2" key="1">
    <citation type="submission" date="2018-08" db="EMBL/GenBank/DDBJ databases">
        <title>A genome reference for cultivated species of the human gut microbiota.</title>
        <authorList>
            <person name="Zou Y."/>
            <person name="Xue W."/>
            <person name="Luo G."/>
        </authorList>
    </citation>
    <scope>NUCLEOTIDE SEQUENCE [LARGE SCALE GENOMIC DNA]</scope>
    <source>
        <strain evidence="1 2">AF14-42</strain>
    </source>
</reference>
<comment type="caution">
    <text evidence="1">The sequence shown here is derived from an EMBL/GenBank/DDBJ whole genome shotgun (WGS) entry which is preliminary data.</text>
</comment>
<dbReference type="AlphaFoldDB" id="A0A412X4Y9"/>